<dbReference type="EMBL" id="BMPT01000003">
    <property type="protein sequence ID" value="GGM16171.1"/>
    <property type="molecule type" value="Genomic_DNA"/>
</dbReference>
<comment type="caution">
    <text evidence="2">The sequence shown here is derived from an EMBL/GenBank/DDBJ whole genome shotgun (WGS) entry which is preliminary data.</text>
</comment>
<name>A0A8H9L1Y8_9MICO</name>
<evidence type="ECO:0000313" key="2">
    <source>
        <dbReference type="EMBL" id="GGM16171.1"/>
    </source>
</evidence>
<reference evidence="2" key="2">
    <citation type="submission" date="2020-09" db="EMBL/GenBank/DDBJ databases">
        <authorList>
            <person name="Sun Q."/>
            <person name="Ohkuma M."/>
        </authorList>
    </citation>
    <scope>NUCLEOTIDE SEQUENCE</scope>
    <source>
        <strain evidence="2">JCM 3051</strain>
    </source>
</reference>
<proteinExistence type="predicted"/>
<evidence type="ECO:0000256" key="1">
    <source>
        <dbReference type="SAM" id="MobiDB-lite"/>
    </source>
</evidence>
<evidence type="ECO:0000313" key="3">
    <source>
        <dbReference type="Proteomes" id="UP000655589"/>
    </source>
</evidence>
<dbReference type="Proteomes" id="UP000655589">
    <property type="component" value="Unassembled WGS sequence"/>
</dbReference>
<protein>
    <submittedName>
        <fullName evidence="2">Uncharacterized protein</fullName>
    </submittedName>
</protein>
<dbReference type="AlphaFoldDB" id="A0A8H9L1Y8"/>
<feature type="region of interest" description="Disordered" evidence="1">
    <location>
        <begin position="31"/>
        <end position="82"/>
    </location>
</feature>
<gene>
    <name evidence="2" type="ORF">GCM10010102_09750</name>
</gene>
<reference evidence="2" key="1">
    <citation type="journal article" date="2014" name="Int. J. Syst. Evol. Microbiol.">
        <title>Complete genome sequence of Corynebacterium casei LMG S-19264T (=DSM 44701T), isolated from a smear-ripened cheese.</title>
        <authorList>
            <consortium name="US DOE Joint Genome Institute (JGI-PGF)"/>
            <person name="Walter F."/>
            <person name="Albersmeier A."/>
            <person name="Kalinowski J."/>
            <person name="Ruckert C."/>
        </authorList>
    </citation>
    <scope>NUCLEOTIDE SEQUENCE</scope>
    <source>
        <strain evidence="2">JCM 3051</strain>
    </source>
</reference>
<organism evidence="2 3">
    <name type="scientific">Promicromonospora citrea</name>
    <dbReference type="NCBI Taxonomy" id="43677"/>
    <lineage>
        <taxon>Bacteria</taxon>
        <taxon>Bacillati</taxon>
        <taxon>Actinomycetota</taxon>
        <taxon>Actinomycetes</taxon>
        <taxon>Micrococcales</taxon>
        <taxon>Promicromonosporaceae</taxon>
        <taxon>Promicromonospora</taxon>
    </lineage>
</organism>
<keyword evidence="3" id="KW-1185">Reference proteome</keyword>
<sequence length="82" mass="8985">MPSAAAGPVRRRDQKTSATVRIIHPLDEFANEERASGRKPYAYDVRPPRRKPASTTSSARTRGRVSSAPADGVRETVVIPRT</sequence>
<accession>A0A8H9L1Y8</accession>